<feature type="domain" description="D-isomer specific 2-hydroxyacid dehydrogenase NAD-binding" evidence="3">
    <location>
        <begin position="105"/>
        <end position="276"/>
    </location>
</feature>
<evidence type="ECO:0000259" key="3">
    <source>
        <dbReference type="Pfam" id="PF02826"/>
    </source>
</evidence>
<dbReference type="InterPro" id="IPR006140">
    <property type="entry name" value="D-isomer_DH_NAD-bd"/>
</dbReference>
<dbReference type="GO" id="GO:0004617">
    <property type="term" value="F:phosphoglycerate dehydrogenase activity"/>
    <property type="evidence" value="ECO:0007669"/>
    <property type="project" value="UniProtKB-EC"/>
</dbReference>
<dbReference type="PANTHER" id="PTHR43333:SF1">
    <property type="entry name" value="D-ISOMER SPECIFIC 2-HYDROXYACID DEHYDROGENASE NAD-BINDING DOMAIN-CONTAINING PROTEIN"/>
    <property type="match status" value="1"/>
</dbReference>
<dbReference type="Gene3D" id="3.40.50.720">
    <property type="entry name" value="NAD(P)-binding Rossmann-like Domain"/>
    <property type="match status" value="2"/>
</dbReference>
<evidence type="ECO:0000313" key="5">
    <source>
        <dbReference type="Proteomes" id="UP000037660"/>
    </source>
</evidence>
<evidence type="ECO:0000256" key="1">
    <source>
        <dbReference type="ARBA" id="ARBA00023002"/>
    </source>
</evidence>
<dbReference type="InterPro" id="IPR036291">
    <property type="entry name" value="NAD(P)-bd_dom_sf"/>
</dbReference>
<proteinExistence type="predicted"/>
<dbReference type="Proteomes" id="UP000037660">
    <property type="component" value="Unassembled WGS sequence"/>
</dbReference>
<sequence length="311" mass="33151">MTVLLCGRFDPGEQEAWLAALGQACPDEVFVSDRADPRATAADVALVANPPPGALQGLPRLGFVQSLWAGVERLLADPTLPPAVPLARMVDPSMSAAMAQTVAWAVLALQRDFFRYARQQRAGQWLPGPQRRADDFPVGLLGLGEMGAAAARALTGLGFPVHGWSRTPRTLPGLRCHHGEAGLHALLGEVAVLVNLLPLTPQTRGLLAAPLFARARPGLHLVNLARGAHLVEADALAALAQGQLDELVLDVFAEEPLPPGHPFWLHPRVTVLPHVAAQTDPATAAAVAAANLRRWRSGQPVQHLVDRGRQY</sequence>
<dbReference type="CDD" id="cd12164">
    <property type="entry name" value="GDH_like_2"/>
    <property type="match status" value="1"/>
</dbReference>
<reference evidence="4 5" key="2">
    <citation type="journal article" date="2016" name="Science">
        <title>A bacterium that degrades and assimilates poly(ethylene terephthalate).</title>
        <authorList>
            <person name="Yoshida S."/>
            <person name="Hiraga K."/>
            <person name="Takehana T."/>
            <person name="Taniguchi I."/>
            <person name="Yamaji H."/>
            <person name="Maeda Y."/>
            <person name="Toyohara K."/>
            <person name="Miyamoto K."/>
            <person name="Kimura Y."/>
            <person name="Oda K."/>
        </authorList>
    </citation>
    <scope>NUCLEOTIDE SEQUENCE [LARGE SCALE GENOMIC DNA]</scope>
    <source>
        <strain evidence="5">NBRC 110686 / TISTR 2288 / 201-F6</strain>
    </source>
</reference>
<dbReference type="PANTHER" id="PTHR43333">
    <property type="entry name" value="2-HACID_DH_C DOMAIN-CONTAINING PROTEIN"/>
    <property type="match status" value="1"/>
</dbReference>
<organism evidence="4 5">
    <name type="scientific">Piscinibacter sakaiensis</name>
    <name type="common">Ideonella sakaiensis</name>
    <dbReference type="NCBI Taxonomy" id="1547922"/>
    <lineage>
        <taxon>Bacteria</taxon>
        <taxon>Pseudomonadati</taxon>
        <taxon>Pseudomonadota</taxon>
        <taxon>Betaproteobacteria</taxon>
        <taxon>Burkholderiales</taxon>
        <taxon>Sphaerotilaceae</taxon>
        <taxon>Piscinibacter</taxon>
    </lineage>
</organism>
<evidence type="ECO:0000313" key="4">
    <source>
        <dbReference type="EMBL" id="GAP38283.1"/>
    </source>
</evidence>
<protein>
    <submittedName>
        <fullName evidence="4">D-3-phosphoglycerate dehydrogenase</fullName>
        <ecNumber evidence="4">1.1.1.95</ecNumber>
    </submittedName>
</protein>
<dbReference type="STRING" id="1547922.ISF6_4741"/>
<reference evidence="5" key="1">
    <citation type="submission" date="2015-07" db="EMBL/GenBank/DDBJ databases">
        <title>Discovery of a poly(ethylene terephthalate assimilation.</title>
        <authorList>
            <person name="Yoshida S."/>
            <person name="Hiraga K."/>
            <person name="Takehana T."/>
            <person name="Taniguchi I."/>
            <person name="Yamaji H."/>
            <person name="Maeda Y."/>
            <person name="Toyohara K."/>
            <person name="Miyamoto K."/>
            <person name="Kimura Y."/>
            <person name="Oda K."/>
        </authorList>
    </citation>
    <scope>NUCLEOTIDE SEQUENCE [LARGE SCALE GENOMIC DNA]</scope>
    <source>
        <strain evidence="5">NBRC 110686 / TISTR 2288 / 201-F6</strain>
    </source>
</reference>
<dbReference type="EMBL" id="BBYR01000071">
    <property type="protein sequence ID" value="GAP38283.1"/>
    <property type="molecule type" value="Genomic_DNA"/>
</dbReference>
<dbReference type="Pfam" id="PF02826">
    <property type="entry name" value="2-Hacid_dh_C"/>
    <property type="match status" value="1"/>
</dbReference>
<comment type="caution">
    <text evidence="4">The sequence shown here is derived from an EMBL/GenBank/DDBJ whole genome shotgun (WGS) entry which is preliminary data.</text>
</comment>
<name>A0A0K8P6F3_PISS1</name>
<dbReference type="AlphaFoldDB" id="A0A0K8P6F3"/>
<accession>A0A0K8P6F3</accession>
<evidence type="ECO:0000256" key="2">
    <source>
        <dbReference type="ARBA" id="ARBA00023027"/>
    </source>
</evidence>
<gene>
    <name evidence="4" type="ORF">ISF6_4741</name>
</gene>
<dbReference type="SUPFAM" id="SSF51735">
    <property type="entry name" value="NAD(P)-binding Rossmann-fold domains"/>
    <property type="match status" value="1"/>
</dbReference>
<dbReference type="EC" id="1.1.1.95" evidence="4"/>
<keyword evidence="1 4" id="KW-0560">Oxidoreductase</keyword>
<dbReference type="RefSeq" id="WP_054022155.1">
    <property type="nucleotide sequence ID" value="NZ_BBYR01000071.1"/>
</dbReference>
<dbReference type="GO" id="GO:0051287">
    <property type="term" value="F:NAD binding"/>
    <property type="evidence" value="ECO:0007669"/>
    <property type="project" value="InterPro"/>
</dbReference>
<keyword evidence="2" id="KW-0520">NAD</keyword>
<dbReference type="OrthoDB" id="9787219at2"/>
<keyword evidence="5" id="KW-1185">Reference proteome</keyword>